<keyword evidence="3" id="KW-1185">Reference proteome</keyword>
<evidence type="ECO:0000313" key="2">
    <source>
        <dbReference type="EMBL" id="MEA5445872.1"/>
    </source>
</evidence>
<dbReference type="EMBL" id="JAYGII010000016">
    <property type="protein sequence ID" value="MEA5445872.1"/>
    <property type="molecule type" value="Genomic_DNA"/>
</dbReference>
<accession>A0AAP6MME8</accession>
<organism evidence="2 3">
    <name type="scientific">Natronospira elongata</name>
    <dbReference type="NCBI Taxonomy" id="3110268"/>
    <lineage>
        <taxon>Bacteria</taxon>
        <taxon>Pseudomonadati</taxon>
        <taxon>Pseudomonadota</taxon>
        <taxon>Gammaproteobacteria</taxon>
        <taxon>Natronospirales</taxon>
        <taxon>Natronospiraceae</taxon>
        <taxon>Natronospira</taxon>
    </lineage>
</organism>
<keyword evidence="1" id="KW-0732">Signal</keyword>
<comment type="caution">
    <text evidence="2">The sequence shown here is derived from an EMBL/GenBank/DDBJ whole genome shotgun (WGS) entry which is preliminary data.</text>
</comment>
<reference evidence="2 3" key="1">
    <citation type="submission" date="2023-12" db="EMBL/GenBank/DDBJ databases">
        <title>Whole-genome sequencing of halo(alkali)philic microorganisms from hypersaline lakes.</title>
        <authorList>
            <person name="Sorokin D.Y."/>
            <person name="Merkel A.Y."/>
            <person name="Messina E."/>
            <person name="Yakimov M."/>
        </authorList>
    </citation>
    <scope>NUCLEOTIDE SEQUENCE [LARGE SCALE GENOMIC DNA]</scope>
    <source>
        <strain evidence="2 3">AB-CW1</strain>
    </source>
</reference>
<sequence>MTIRNATTLFAALAMATGVLVTVPAAAGTGIEFERSSPSELFASDLSVDRAQLAAELMESLRESGSRLDQVQVREQLAEAPRDGDSEPCEAIEDEDGLVGGLVMYIGNR</sequence>
<dbReference type="AlphaFoldDB" id="A0AAP6MME8"/>
<dbReference type="Proteomes" id="UP001302316">
    <property type="component" value="Unassembled WGS sequence"/>
</dbReference>
<feature type="signal peptide" evidence="1">
    <location>
        <begin position="1"/>
        <end position="27"/>
    </location>
</feature>
<evidence type="ECO:0000256" key="1">
    <source>
        <dbReference type="SAM" id="SignalP"/>
    </source>
</evidence>
<proteinExistence type="predicted"/>
<name>A0AAP6MME8_9GAMM</name>
<protein>
    <submittedName>
        <fullName evidence="2">Uncharacterized protein</fullName>
    </submittedName>
</protein>
<gene>
    <name evidence="2" type="ORF">VCB98_08580</name>
</gene>
<evidence type="ECO:0000313" key="3">
    <source>
        <dbReference type="Proteomes" id="UP001302316"/>
    </source>
</evidence>
<dbReference type="RefSeq" id="WP_346051728.1">
    <property type="nucleotide sequence ID" value="NZ_JAYGII010000016.1"/>
</dbReference>
<feature type="chain" id="PRO_5042918410" evidence="1">
    <location>
        <begin position="28"/>
        <end position="109"/>
    </location>
</feature>